<organism evidence="2 3">
    <name type="scientific">Hungatella effluvii</name>
    <dbReference type="NCBI Taxonomy" id="1096246"/>
    <lineage>
        <taxon>Bacteria</taxon>
        <taxon>Bacillati</taxon>
        <taxon>Bacillota</taxon>
        <taxon>Clostridia</taxon>
        <taxon>Lachnospirales</taxon>
        <taxon>Lachnospiraceae</taxon>
        <taxon>Hungatella</taxon>
    </lineage>
</organism>
<dbReference type="AlphaFoldDB" id="A0A2V3XZ89"/>
<evidence type="ECO:0000313" key="3">
    <source>
        <dbReference type="Proteomes" id="UP000248057"/>
    </source>
</evidence>
<evidence type="ECO:0000256" key="1">
    <source>
        <dbReference type="SAM" id="Phobius"/>
    </source>
</evidence>
<accession>A0A2V3XZ89</accession>
<keyword evidence="3" id="KW-1185">Reference proteome</keyword>
<evidence type="ECO:0000313" key="2">
    <source>
        <dbReference type="EMBL" id="PXX50837.1"/>
    </source>
</evidence>
<keyword evidence="1" id="KW-0812">Transmembrane</keyword>
<proteinExistence type="predicted"/>
<keyword evidence="1" id="KW-1133">Transmembrane helix</keyword>
<feature type="transmembrane region" description="Helical" evidence="1">
    <location>
        <begin position="187"/>
        <end position="206"/>
    </location>
</feature>
<dbReference type="Proteomes" id="UP000248057">
    <property type="component" value="Unassembled WGS sequence"/>
</dbReference>
<protein>
    <submittedName>
        <fullName evidence="2">Uncharacterized protein</fullName>
    </submittedName>
</protein>
<dbReference type="EMBL" id="QJKD01000011">
    <property type="protein sequence ID" value="PXX50837.1"/>
    <property type="molecule type" value="Genomic_DNA"/>
</dbReference>
<comment type="caution">
    <text evidence="2">The sequence shown here is derived from an EMBL/GenBank/DDBJ whole genome shotgun (WGS) entry which is preliminary data.</text>
</comment>
<reference evidence="2 3" key="1">
    <citation type="submission" date="2018-05" db="EMBL/GenBank/DDBJ databases">
        <title>Genomic Encyclopedia of Type Strains, Phase IV (KMG-IV): sequencing the most valuable type-strain genomes for metagenomic binning, comparative biology and taxonomic classification.</title>
        <authorList>
            <person name="Goeker M."/>
        </authorList>
    </citation>
    <scope>NUCLEOTIDE SEQUENCE [LARGE SCALE GENOMIC DNA]</scope>
    <source>
        <strain evidence="2 3">DSM 24995</strain>
    </source>
</reference>
<gene>
    <name evidence="2" type="ORF">DFR60_111128</name>
</gene>
<feature type="transmembrane region" description="Helical" evidence="1">
    <location>
        <begin position="151"/>
        <end position="175"/>
    </location>
</feature>
<sequence length="351" mass="40211">MNREEVTAVACDYRDRVLEYLRGNTEDPEVEKHLEECGECRALVEGYLEKEKELDIPEAGYGGTDEGLKERVVHFEKGTRRILVFTLVGFVLGWFSIAYFTDSFLVTKVILAIPYKVSEMLHNLFHAQPYGYYGGNGMFTEFNEFFPGRGLLTFLAERITPVMIGGAVYGSLAYFTGDSKIFTLRRYLKFAAVWAAVVLLWTGALLKADTVMAAKDDRMEDVTGFFLATESRGNGYYEEDEPGGIDTIFRILRDALYRDGNPLERLSPDVRVPEDELQLQIFLGKYRQDSMICEVNPKEHYLVTEHGTVYRVPEEFSRYMVQYQEDCLESLYDEYDGEETLTDEETGGMEN</sequence>
<name>A0A2V3XZ89_9FIRM</name>
<feature type="transmembrane region" description="Helical" evidence="1">
    <location>
        <begin position="82"/>
        <end position="101"/>
    </location>
</feature>
<keyword evidence="1" id="KW-0472">Membrane</keyword>